<name>A0ACC2NPC5_9HYME</name>
<accession>A0ACC2NPC5</accession>
<organism evidence="1 2">
    <name type="scientific">Eretmocerus hayati</name>
    <dbReference type="NCBI Taxonomy" id="131215"/>
    <lineage>
        <taxon>Eukaryota</taxon>
        <taxon>Metazoa</taxon>
        <taxon>Ecdysozoa</taxon>
        <taxon>Arthropoda</taxon>
        <taxon>Hexapoda</taxon>
        <taxon>Insecta</taxon>
        <taxon>Pterygota</taxon>
        <taxon>Neoptera</taxon>
        <taxon>Endopterygota</taxon>
        <taxon>Hymenoptera</taxon>
        <taxon>Apocrita</taxon>
        <taxon>Proctotrupomorpha</taxon>
        <taxon>Chalcidoidea</taxon>
        <taxon>Aphelinidae</taxon>
        <taxon>Aphelininae</taxon>
        <taxon>Eretmocerus</taxon>
    </lineage>
</organism>
<sequence length="599" mass="66955">MKYILVTGGVISGVGKGVIASSFGTILKSCGIHVTSIKIDPYINIDAGTFSPYEHGEVYVLDDGGEVDLDLGNYERFLDVVLHKDNNITTGKIYEHVIKKERKGDYLGKTVQVVPHITDAIQEWVEKIAKQPVTEDGKLPEVCIVELGGTIGDIEGMPFVEAFRQFQFRVKKENFCCAHVSLVPSPKSTGEPKTKPTQSSVRELRGLGLSPDLIICRSEKPISSSIKEKISNFCHVAPDQVITIHDLSSIYRVPLLMEEQGIVQFLNERLKLEVPMPPPTQFMSQWRNLAERVDHLRKSVNIALVGKYTKLEDAYASVIKALQHASIKAGYKLKLNFIDAVHLELQTKEIEPVSYHKAWQELCSNDGVIVPGGFGQRGINGKIEACKWCREHNKPLLGICLGLQTIVIEYARNVLHQENAHSTEIDPNTKYPVVIDMPEHTSGDMGGTMRLGIRPTRFVTQASMIRQLYGNSEIIQERHRHRYEVNPKYVGDLEAAGLKFVGRDEENVRMEIIELENHDYYVATQFHPEYLSRPLKPSPPFLGLILASTGKLKSYLAKGCRFSPSQLSDNESDEGSTVDFSSNQKSELAVPTFGLDARN</sequence>
<gene>
    <name evidence="1" type="ORF">QAD02_003978</name>
</gene>
<proteinExistence type="predicted"/>
<comment type="caution">
    <text evidence="1">The sequence shown here is derived from an EMBL/GenBank/DDBJ whole genome shotgun (WGS) entry which is preliminary data.</text>
</comment>
<evidence type="ECO:0000313" key="2">
    <source>
        <dbReference type="Proteomes" id="UP001239111"/>
    </source>
</evidence>
<keyword evidence="2" id="KW-1185">Reference proteome</keyword>
<dbReference type="Proteomes" id="UP001239111">
    <property type="component" value="Chromosome 3"/>
</dbReference>
<dbReference type="EMBL" id="CM056743">
    <property type="protein sequence ID" value="KAJ8672718.1"/>
    <property type="molecule type" value="Genomic_DNA"/>
</dbReference>
<reference evidence="1" key="1">
    <citation type="submission" date="2023-04" db="EMBL/GenBank/DDBJ databases">
        <title>A chromosome-level genome assembly of the parasitoid wasp Eretmocerus hayati.</title>
        <authorList>
            <person name="Zhong Y."/>
            <person name="Liu S."/>
            <person name="Liu Y."/>
        </authorList>
    </citation>
    <scope>NUCLEOTIDE SEQUENCE</scope>
    <source>
        <strain evidence="1">ZJU_SS_LIU_2023</strain>
    </source>
</reference>
<protein>
    <submittedName>
        <fullName evidence="1">Uncharacterized protein</fullName>
    </submittedName>
</protein>
<evidence type="ECO:0000313" key="1">
    <source>
        <dbReference type="EMBL" id="KAJ8672718.1"/>
    </source>
</evidence>